<dbReference type="GO" id="GO:0003700">
    <property type="term" value="F:DNA-binding transcription factor activity"/>
    <property type="evidence" value="ECO:0007669"/>
    <property type="project" value="TreeGrafter"/>
</dbReference>
<evidence type="ECO:0000256" key="3">
    <source>
        <dbReference type="ARBA" id="ARBA00023163"/>
    </source>
</evidence>
<keyword evidence="1" id="KW-0805">Transcription regulation</keyword>
<dbReference type="InterPro" id="IPR014757">
    <property type="entry name" value="Tscrpt_reg_IclR_C"/>
</dbReference>
<gene>
    <name evidence="6" type="ORF">SAMN02982917_0846</name>
</gene>
<dbReference type="InterPro" id="IPR005471">
    <property type="entry name" value="Tscrpt_reg_IclR_N"/>
</dbReference>
<dbReference type="PANTHER" id="PTHR30136:SF23">
    <property type="entry name" value="DNA-BINDING TRANSCRIPTIONAL ACTIVATOR MHPR"/>
    <property type="match status" value="1"/>
</dbReference>
<dbReference type="PANTHER" id="PTHR30136">
    <property type="entry name" value="HELIX-TURN-HELIX TRANSCRIPTIONAL REGULATOR, ICLR FAMILY"/>
    <property type="match status" value="1"/>
</dbReference>
<dbReference type="OrthoDB" id="9807558at2"/>
<reference evidence="6 7" key="1">
    <citation type="submission" date="2017-04" db="EMBL/GenBank/DDBJ databases">
        <authorList>
            <person name="Afonso C.L."/>
            <person name="Miller P.J."/>
            <person name="Scott M.A."/>
            <person name="Spackman E."/>
            <person name="Goraichik I."/>
            <person name="Dimitrov K.M."/>
            <person name="Suarez D.L."/>
            <person name="Swayne D.E."/>
        </authorList>
    </citation>
    <scope>NUCLEOTIDE SEQUENCE [LARGE SCALE GENOMIC DNA]</scope>
    <source>
        <strain evidence="6 7">A2P</strain>
    </source>
</reference>
<dbReference type="SUPFAM" id="SSF46785">
    <property type="entry name" value="Winged helix' DNA-binding domain"/>
    <property type="match status" value="1"/>
</dbReference>
<dbReference type="InterPro" id="IPR029016">
    <property type="entry name" value="GAF-like_dom_sf"/>
</dbReference>
<dbReference type="InterPro" id="IPR050707">
    <property type="entry name" value="HTH_MetabolicPath_Reg"/>
</dbReference>
<proteinExistence type="predicted"/>
<dbReference type="AlphaFoldDB" id="A0A1X7DQI6"/>
<evidence type="ECO:0000259" key="4">
    <source>
        <dbReference type="PROSITE" id="PS51077"/>
    </source>
</evidence>
<feature type="domain" description="HTH iclR-type" evidence="4">
    <location>
        <begin position="7"/>
        <end position="68"/>
    </location>
</feature>
<evidence type="ECO:0000313" key="6">
    <source>
        <dbReference type="EMBL" id="SMF19676.1"/>
    </source>
</evidence>
<dbReference type="EMBL" id="FXAK01000001">
    <property type="protein sequence ID" value="SMF19676.1"/>
    <property type="molecule type" value="Genomic_DNA"/>
</dbReference>
<dbReference type="Pfam" id="PF01614">
    <property type="entry name" value="IclR_C"/>
    <property type="match status" value="1"/>
</dbReference>
<dbReference type="RefSeq" id="WP_085082559.1">
    <property type="nucleotide sequence ID" value="NZ_FXAK01000001.1"/>
</dbReference>
<organism evidence="6 7">
    <name type="scientific">Azospirillum oryzae</name>
    <dbReference type="NCBI Taxonomy" id="286727"/>
    <lineage>
        <taxon>Bacteria</taxon>
        <taxon>Pseudomonadati</taxon>
        <taxon>Pseudomonadota</taxon>
        <taxon>Alphaproteobacteria</taxon>
        <taxon>Rhodospirillales</taxon>
        <taxon>Azospirillaceae</taxon>
        <taxon>Azospirillum</taxon>
    </lineage>
</organism>
<name>A0A1X7DQI6_9PROT</name>
<dbReference type="Gene3D" id="1.10.10.10">
    <property type="entry name" value="Winged helix-like DNA-binding domain superfamily/Winged helix DNA-binding domain"/>
    <property type="match status" value="1"/>
</dbReference>
<dbReference type="Gene3D" id="3.30.450.40">
    <property type="match status" value="1"/>
</dbReference>
<sequence>MPSFKPVVALMRGLDVLQAVNASREATVGSVHAATGLDKATVVRMLETLEHAGYIVRVAGRPAYVPSWRTLQLSQGYDLQRSLGAAAEPILTNFRKSIGWPSDLAICDRGAMIVVQTSREQGPLSLNRRPGYQAPVLSTSLGRAYLAFCPDEERQAILAQIAARPNAESVDLGEADAILAEVRERGFAVMDGTYSDREYEGLVWAIAVPVMNGERACASVNILMLRNAMSYEMAVDRLLEPLKATAARLAEVFRAQG</sequence>
<protein>
    <submittedName>
        <fullName evidence="6">Transcriptional regulator, IclR family</fullName>
    </submittedName>
</protein>
<dbReference type="STRING" id="286727.SAMN02982917_0846"/>
<evidence type="ECO:0000313" key="7">
    <source>
        <dbReference type="Proteomes" id="UP000192936"/>
    </source>
</evidence>
<dbReference type="SMART" id="SM00346">
    <property type="entry name" value="HTH_ICLR"/>
    <property type="match status" value="1"/>
</dbReference>
<accession>A0A1X7DQI6</accession>
<keyword evidence="3" id="KW-0804">Transcription</keyword>
<keyword evidence="2" id="KW-0238">DNA-binding</keyword>
<dbReference type="GO" id="GO:0045892">
    <property type="term" value="P:negative regulation of DNA-templated transcription"/>
    <property type="evidence" value="ECO:0007669"/>
    <property type="project" value="TreeGrafter"/>
</dbReference>
<dbReference type="Proteomes" id="UP000192936">
    <property type="component" value="Unassembled WGS sequence"/>
</dbReference>
<dbReference type="InterPro" id="IPR036390">
    <property type="entry name" value="WH_DNA-bd_sf"/>
</dbReference>
<dbReference type="PROSITE" id="PS51078">
    <property type="entry name" value="ICLR_ED"/>
    <property type="match status" value="1"/>
</dbReference>
<evidence type="ECO:0000256" key="2">
    <source>
        <dbReference type="ARBA" id="ARBA00023125"/>
    </source>
</evidence>
<dbReference type="SUPFAM" id="SSF55781">
    <property type="entry name" value="GAF domain-like"/>
    <property type="match status" value="1"/>
</dbReference>
<dbReference type="GO" id="GO:0003677">
    <property type="term" value="F:DNA binding"/>
    <property type="evidence" value="ECO:0007669"/>
    <property type="project" value="UniProtKB-KW"/>
</dbReference>
<dbReference type="InterPro" id="IPR036388">
    <property type="entry name" value="WH-like_DNA-bd_sf"/>
</dbReference>
<feature type="domain" description="IclR-ED" evidence="5">
    <location>
        <begin position="69"/>
        <end position="255"/>
    </location>
</feature>
<evidence type="ECO:0000256" key="1">
    <source>
        <dbReference type="ARBA" id="ARBA00023015"/>
    </source>
</evidence>
<dbReference type="PROSITE" id="PS51077">
    <property type="entry name" value="HTH_ICLR"/>
    <property type="match status" value="1"/>
</dbReference>
<evidence type="ECO:0000259" key="5">
    <source>
        <dbReference type="PROSITE" id="PS51078"/>
    </source>
</evidence>
<dbReference type="Pfam" id="PF09339">
    <property type="entry name" value="HTH_IclR"/>
    <property type="match status" value="1"/>
</dbReference>